<name>A0A5K1A8U3_9MAGN</name>
<dbReference type="PANTHER" id="PTHR33829">
    <property type="entry name" value="OSJNBA0044M19.10 PROTEIN"/>
    <property type="match status" value="1"/>
</dbReference>
<dbReference type="AlphaFoldDB" id="A0A5K1A8U3"/>
<feature type="region of interest" description="Disordered" evidence="1">
    <location>
        <begin position="1"/>
        <end position="24"/>
    </location>
</feature>
<feature type="domain" description="DUF7733" evidence="3">
    <location>
        <begin position="39"/>
        <end position="234"/>
    </location>
</feature>
<accession>A0A5K1A8U3</accession>
<dbReference type="OrthoDB" id="1906194at2759"/>
<keyword evidence="2" id="KW-1133">Transmembrane helix</keyword>
<dbReference type="EMBL" id="LR721780">
    <property type="protein sequence ID" value="VVV98438.1"/>
    <property type="molecule type" value="Genomic_DNA"/>
</dbReference>
<sequence>MSGGVGPVNKDIRLPDDELPPPPSPSLPSKYTPRFFHLLSFRQLNAFAVIVVLAFGGLVSISDVTFLLFSFAYTTFIARFAFPPRVDHLRAPGVFKQGSKLLGLYVALGALIGIVAPVVYLAEGVVDGDREGVKAAAPHLFLLCSQVLVEGWVDSGRYSPAARSFVPVYYNARRVSAVYDWVVAELQKGLGHVRSPLRLHIGRALAVANLGFWCFNLFFFLLPVYLPRVMKLYYLGDAAEDRSRE</sequence>
<evidence type="ECO:0000256" key="1">
    <source>
        <dbReference type="SAM" id="MobiDB-lite"/>
    </source>
</evidence>
<evidence type="ECO:0000313" key="4">
    <source>
        <dbReference type="EMBL" id="VVV98438.1"/>
    </source>
</evidence>
<feature type="transmembrane region" description="Helical" evidence="2">
    <location>
        <begin position="204"/>
        <end position="226"/>
    </location>
</feature>
<keyword evidence="2" id="KW-0812">Transmembrane</keyword>
<dbReference type="OMA" id="CSQVFME"/>
<organism evidence="4">
    <name type="scientific">Nymphaea colorata</name>
    <name type="common">pocket water lily</name>
    <dbReference type="NCBI Taxonomy" id="210225"/>
    <lineage>
        <taxon>Eukaryota</taxon>
        <taxon>Viridiplantae</taxon>
        <taxon>Streptophyta</taxon>
        <taxon>Embryophyta</taxon>
        <taxon>Tracheophyta</taxon>
        <taxon>Spermatophyta</taxon>
        <taxon>Magnoliopsida</taxon>
        <taxon>Nymphaeales</taxon>
        <taxon>Nymphaeaceae</taxon>
        <taxon>Nymphaea</taxon>
    </lineage>
</organism>
<dbReference type="Pfam" id="PF24867">
    <property type="entry name" value="DUF7733"/>
    <property type="match status" value="1"/>
</dbReference>
<protein>
    <recommendedName>
        <fullName evidence="3">DUF7733 domain-containing protein</fullName>
    </recommendedName>
</protein>
<keyword evidence="2" id="KW-0472">Membrane</keyword>
<reference evidence="4" key="1">
    <citation type="submission" date="2019-09" db="EMBL/GenBank/DDBJ databases">
        <authorList>
            <person name="Zhang L."/>
        </authorList>
    </citation>
    <scope>NUCLEOTIDE SEQUENCE</scope>
</reference>
<dbReference type="PANTHER" id="PTHR33829:SF1">
    <property type="entry name" value="TRANSMEMBRANE PROTEIN"/>
    <property type="match status" value="1"/>
</dbReference>
<dbReference type="Gramene" id="NC2G0054760.1">
    <property type="protein sequence ID" value="NC2G0054760.1:cds"/>
    <property type="gene ID" value="NC2G0054760"/>
</dbReference>
<feature type="transmembrane region" description="Helical" evidence="2">
    <location>
        <begin position="102"/>
        <end position="122"/>
    </location>
</feature>
<feature type="transmembrane region" description="Helical" evidence="2">
    <location>
        <begin position="35"/>
        <end position="58"/>
    </location>
</feature>
<proteinExistence type="predicted"/>
<evidence type="ECO:0000259" key="3">
    <source>
        <dbReference type="Pfam" id="PF24867"/>
    </source>
</evidence>
<evidence type="ECO:0000256" key="2">
    <source>
        <dbReference type="SAM" id="Phobius"/>
    </source>
</evidence>
<dbReference type="InterPro" id="IPR056635">
    <property type="entry name" value="DUF7733"/>
</dbReference>
<feature type="transmembrane region" description="Helical" evidence="2">
    <location>
        <begin position="64"/>
        <end position="82"/>
    </location>
</feature>
<gene>
    <name evidence="4" type="ORF">NYM_LOCUS13008</name>
</gene>